<keyword evidence="2" id="KW-1185">Reference proteome</keyword>
<dbReference type="AlphaFoldDB" id="A0A0D0CDT8"/>
<sequence>RVRRWNEEVKLLEAEMDRCVRTLQWQKGWWEDRTTVEQFEGMHAEGAAAYASKQATVRKLIADHFQQLW</sequence>
<dbReference type="HOGENOM" id="CLU_003703_7_1_1"/>
<feature type="non-terminal residue" evidence="1">
    <location>
        <position position="69"/>
    </location>
</feature>
<dbReference type="OrthoDB" id="3232711at2759"/>
<dbReference type="EMBL" id="KN834833">
    <property type="protein sequence ID" value="KIK53128.1"/>
    <property type="molecule type" value="Genomic_DNA"/>
</dbReference>
<accession>A0A0D0CDT8</accession>
<feature type="non-terminal residue" evidence="1">
    <location>
        <position position="1"/>
    </location>
</feature>
<proteinExistence type="predicted"/>
<evidence type="ECO:0000313" key="2">
    <source>
        <dbReference type="Proteomes" id="UP000053593"/>
    </source>
</evidence>
<organism evidence="1 2">
    <name type="scientific">Collybiopsis luxurians FD-317 M1</name>
    <dbReference type="NCBI Taxonomy" id="944289"/>
    <lineage>
        <taxon>Eukaryota</taxon>
        <taxon>Fungi</taxon>
        <taxon>Dikarya</taxon>
        <taxon>Basidiomycota</taxon>
        <taxon>Agaricomycotina</taxon>
        <taxon>Agaricomycetes</taxon>
        <taxon>Agaricomycetidae</taxon>
        <taxon>Agaricales</taxon>
        <taxon>Marasmiineae</taxon>
        <taxon>Omphalotaceae</taxon>
        <taxon>Collybiopsis</taxon>
        <taxon>Collybiopsis luxurians</taxon>
    </lineage>
</organism>
<evidence type="ECO:0000313" key="1">
    <source>
        <dbReference type="EMBL" id="KIK53128.1"/>
    </source>
</evidence>
<dbReference type="Proteomes" id="UP000053593">
    <property type="component" value="Unassembled WGS sequence"/>
</dbReference>
<protein>
    <submittedName>
        <fullName evidence="1">Uncharacterized protein</fullName>
    </submittedName>
</protein>
<name>A0A0D0CDT8_9AGAR</name>
<reference evidence="1 2" key="1">
    <citation type="submission" date="2014-04" db="EMBL/GenBank/DDBJ databases">
        <title>Evolutionary Origins and Diversification of the Mycorrhizal Mutualists.</title>
        <authorList>
            <consortium name="DOE Joint Genome Institute"/>
            <consortium name="Mycorrhizal Genomics Consortium"/>
            <person name="Kohler A."/>
            <person name="Kuo A."/>
            <person name="Nagy L.G."/>
            <person name="Floudas D."/>
            <person name="Copeland A."/>
            <person name="Barry K.W."/>
            <person name="Cichocki N."/>
            <person name="Veneault-Fourrey C."/>
            <person name="LaButti K."/>
            <person name="Lindquist E.A."/>
            <person name="Lipzen A."/>
            <person name="Lundell T."/>
            <person name="Morin E."/>
            <person name="Murat C."/>
            <person name="Riley R."/>
            <person name="Ohm R."/>
            <person name="Sun H."/>
            <person name="Tunlid A."/>
            <person name="Henrissat B."/>
            <person name="Grigoriev I.V."/>
            <person name="Hibbett D.S."/>
            <person name="Martin F."/>
        </authorList>
    </citation>
    <scope>NUCLEOTIDE SEQUENCE [LARGE SCALE GENOMIC DNA]</scope>
    <source>
        <strain evidence="1 2">FD-317 M1</strain>
    </source>
</reference>
<gene>
    <name evidence="1" type="ORF">GYMLUDRAFT_131415</name>
</gene>